<accession>A0A7V3YFV3</accession>
<protein>
    <submittedName>
        <fullName evidence="1">Uncharacterized protein</fullName>
    </submittedName>
</protein>
<dbReference type="EMBL" id="DTFV01000045">
    <property type="protein sequence ID" value="HGI30277.1"/>
    <property type="molecule type" value="Genomic_DNA"/>
</dbReference>
<reference evidence="1" key="1">
    <citation type="journal article" date="2020" name="mSystems">
        <title>Genome- and Community-Level Interaction Insights into Carbon Utilization and Element Cycling Functions of Hydrothermarchaeota in Hydrothermal Sediment.</title>
        <authorList>
            <person name="Zhou Z."/>
            <person name="Liu Y."/>
            <person name="Xu W."/>
            <person name="Pan J."/>
            <person name="Luo Z.H."/>
            <person name="Li M."/>
        </authorList>
    </citation>
    <scope>NUCLEOTIDE SEQUENCE [LARGE SCALE GENOMIC DNA]</scope>
    <source>
        <strain evidence="1">SpSt-747</strain>
    </source>
</reference>
<comment type="caution">
    <text evidence="1">The sequence shown here is derived from an EMBL/GenBank/DDBJ whole genome shotgun (WGS) entry which is preliminary data.</text>
</comment>
<sequence>MIRLVFAPAPYRHEEVTYVYWEYELERPYELYLIPLRALNVFLEEALAQEKEFPENIRISFEDGRIRVWTPFTVYSEYLFERLERLLRDRVRAILEEIMF</sequence>
<evidence type="ECO:0000313" key="1">
    <source>
        <dbReference type="EMBL" id="HGI30277.1"/>
    </source>
</evidence>
<organism evidence="1">
    <name type="scientific">Candidatus Caldatribacterium californiense</name>
    <dbReference type="NCBI Taxonomy" id="1454726"/>
    <lineage>
        <taxon>Bacteria</taxon>
        <taxon>Pseudomonadati</taxon>
        <taxon>Atribacterota</taxon>
        <taxon>Atribacteria</taxon>
        <taxon>Atribacterales</taxon>
        <taxon>Candidatus Caldatribacteriaceae</taxon>
        <taxon>Candidatus Caldatribacterium</taxon>
    </lineage>
</organism>
<name>A0A7V3YFV3_9BACT</name>
<gene>
    <name evidence="1" type="ORF">ENV30_03045</name>
</gene>
<dbReference type="AlphaFoldDB" id="A0A7V3YFV3"/>
<proteinExistence type="predicted"/>